<feature type="binding site" evidence="11">
    <location>
        <position position="146"/>
    </location>
    <ligand>
        <name>FMN</name>
        <dbReference type="ChEBI" id="CHEBI:58210"/>
    </ligand>
</feature>
<feature type="binding site" evidence="11">
    <location>
        <position position="65"/>
    </location>
    <ligand>
        <name>substrate</name>
    </ligand>
</feature>
<evidence type="ECO:0000256" key="11">
    <source>
        <dbReference type="HAMAP-Rule" id="MF_00225"/>
    </source>
</evidence>
<keyword evidence="7 11" id="KW-0665">Pyrimidine biosynthesis</keyword>
<reference evidence="14" key="1">
    <citation type="submission" date="2019-01" db="EMBL/GenBank/DDBJ databases">
        <title>Gri0909 isolated from a small marine red alga.</title>
        <authorList>
            <person name="Kim J."/>
            <person name="Jeong S.E."/>
            <person name="Jeon C.O."/>
        </authorList>
    </citation>
    <scope>NUCLEOTIDE SEQUENCE [LARGE SCALE GENOMIC DNA]</scope>
    <source>
        <strain evidence="14">Gri0909</strain>
    </source>
</reference>
<feature type="binding site" evidence="11">
    <location>
        <position position="182"/>
    </location>
    <ligand>
        <name>substrate</name>
    </ligand>
</feature>
<dbReference type="Proteomes" id="UP000287447">
    <property type="component" value="Unassembled WGS sequence"/>
</dbReference>
<comment type="cofactor">
    <cofactor evidence="11">
        <name>FMN</name>
        <dbReference type="ChEBI" id="CHEBI:58210"/>
    </cofactor>
    <text evidence="11">Binds 1 FMN per subunit.</text>
</comment>
<evidence type="ECO:0000256" key="3">
    <source>
        <dbReference type="ARBA" id="ARBA00005161"/>
    </source>
</evidence>
<dbReference type="Gene3D" id="3.20.20.70">
    <property type="entry name" value="Aldolase class I"/>
    <property type="match status" value="1"/>
</dbReference>
<dbReference type="PANTHER" id="PTHR48109:SF4">
    <property type="entry name" value="DIHYDROOROTATE DEHYDROGENASE (QUINONE), MITOCHONDRIAL"/>
    <property type="match status" value="1"/>
</dbReference>
<dbReference type="NCBIfam" id="TIGR01036">
    <property type="entry name" value="pyrD_sub2"/>
    <property type="match status" value="1"/>
</dbReference>
<evidence type="ECO:0000256" key="7">
    <source>
        <dbReference type="ARBA" id="ARBA00022975"/>
    </source>
</evidence>
<evidence type="ECO:0000256" key="2">
    <source>
        <dbReference type="ARBA" id="ARBA00004370"/>
    </source>
</evidence>
<feature type="binding site" evidence="11">
    <location>
        <begin position="61"/>
        <end position="65"/>
    </location>
    <ligand>
        <name>FMN</name>
        <dbReference type="ChEBI" id="CHEBI:58210"/>
    </ligand>
</feature>
<keyword evidence="6 11" id="KW-0288">FMN</keyword>
<keyword evidence="9 11" id="KW-0472">Membrane</keyword>
<evidence type="ECO:0000259" key="12">
    <source>
        <dbReference type="Pfam" id="PF01180"/>
    </source>
</evidence>
<dbReference type="EMBL" id="SADE01000002">
    <property type="protein sequence ID" value="RVU35891.1"/>
    <property type="molecule type" value="Genomic_DNA"/>
</dbReference>
<feature type="binding site" evidence="11">
    <location>
        <position position="177"/>
    </location>
    <ligand>
        <name>FMN</name>
        <dbReference type="ChEBI" id="CHEBI:58210"/>
    </ligand>
</feature>
<feature type="active site" description="Nucleophile" evidence="11">
    <location>
        <position position="180"/>
    </location>
</feature>
<keyword evidence="14" id="KW-1185">Reference proteome</keyword>
<dbReference type="HAMAP" id="MF_00225">
    <property type="entry name" value="DHO_dh_type2"/>
    <property type="match status" value="1"/>
</dbReference>
<evidence type="ECO:0000256" key="5">
    <source>
        <dbReference type="ARBA" id="ARBA00022630"/>
    </source>
</evidence>
<comment type="caution">
    <text evidence="13">The sequence shown here is derived from an EMBL/GenBank/DDBJ whole genome shotgun (WGS) entry which is preliminary data.</text>
</comment>
<dbReference type="AlphaFoldDB" id="A0A3S2Z827"/>
<evidence type="ECO:0000256" key="1">
    <source>
        <dbReference type="ARBA" id="ARBA00003125"/>
    </source>
</evidence>
<comment type="subcellular location">
    <subcellularLocation>
        <location evidence="11">Cell membrane</location>
        <topology evidence="11">Peripheral membrane protein</topology>
    </subcellularLocation>
    <subcellularLocation>
        <location evidence="2">Membrane</location>
    </subcellularLocation>
</comment>
<dbReference type="PROSITE" id="PS00912">
    <property type="entry name" value="DHODEHASE_2"/>
    <property type="match status" value="1"/>
</dbReference>
<dbReference type="InterPro" id="IPR013785">
    <property type="entry name" value="Aldolase_TIM"/>
</dbReference>
<feature type="binding site" evidence="11">
    <location>
        <begin position="253"/>
        <end position="254"/>
    </location>
    <ligand>
        <name>substrate</name>
    </ligand>
</feature>
<evidence type="ECO:0000256" key="8">
    <source>
        <dbReference type="ARBA" id="ARBA00023002"/>
    </source>
</evidence>
<comment type="subunit">
    <text evidence="11">Monomer.</text>
</comment>
<protein>
    <recommendedName>
        <fullName evidence="11">Dihydroorotate dehydrogenase (quinone)</fullName>
        <ecNumber evidence="11">1.3.5.2</ecNumber>
    </recommendedName>
    <alternativeName>
        <fullName evidence="11">DHOdehase</fullName>
        <shortName evidence="11">DHOD</shortName>
        <shortName evidence="11">DHODase</shortName>
    </alternativeName>
    <alternativeName>
        <fullName evidence="11">Dihydroorotate oxidase</fullName>
    </alternativeName>
</protein>
<feature type="domain" description="Dihydroorotate dehydrogenase catalytic" evidence="12">
    <location>
        <begin position="44"/>
        <end position="348"/>
    </location>
</feature>
<comment type="similarity">
    <text evidence="4 11">Belongs to the dihydroorotate dehydrogenase family. Type 2 subfamily.</text>
</comment>
<evidence type="ECO:0000256" key="10">
    <source>
        <dbReference type="ARBA" id="ARBA00048639"/>
    </source>
</evidence>
<feature type="binding site" evidence="11">
    <location>
        <position position="252"/>
    </location>
    <ligand>
        <name>FMN</name>
        <dbReference type="ChEBI" id="CHEBI:58210"/>
    </ligand>
</feature>
<dbReference type="PROSITE" id="PS00911">
    <property type="entry name" value="DHODEHASE_1"/>
    <property type="match status" value="1"/>
</dbReference>
<organism evidence="13 14">
    <name type="scientific">Hwanghaeella grinnelliae</name>
    <dbReference type="NCBI Taxonomy" id="2500179"/>
    <lineage>
        <taxon>Bacteria</taxon>
        <taxon>Pseudomonadati</taxon>
        <taxon>Pseudomonadota</taxon>
        <taxon>Alphaproteobacteria</taxon>
        <taxon>Rhodospirillales</taxon>
        <taxon>Rhodospirillaceae</taxon>
        <taxon>Hwanghaeella</taxon>
    </lineage>
</organism>
<feature type="binding site" evidence="11">
    <location>
        <position position="305"/>
    </location>
    <ligand>
        <name>FMN</name>
        <dbReference type="ChEBI" id="CHEBI:58210"/>
    </ligand>
</feature>
<dbReference type="UniPathway" id="UPA00070">
    <property type="reaction ID" value="UER00946"/>
</dbReference>
<dbReference type="InterPro" id="IPR050074">
    <property type="entry name" value="DHO_dehydrogenase"/>
</dbReference>
<dbReference type="GO" id="GO:0044205">
    <property type="term" value="P:'de novo' UMP biosynthetic process"/>
    <property type="evidence" value="ECO:0007669"/>
    <property type="project" value="UniProtKB-UniRule"/>
</dbReference>
<evidence type="ECO:0000256" key="9">
    <source>
        <dbReference type="ARBA" id="ARBA00023136"/>
    </source>
</evidence>
<dbReference type="Pfam" id="PF01180">
    <property type="entry name" value="DHO_dh"/>
    <property type="match status" value="1"/>
</dbReference>
<keyword evidence="5 11" id="KW-0285">Flavoprotein</keyword>
<proteinExistence type="inferred from homology"/>
<gene>
    <name evidence="11" type="primary">pyrD</name>
    <name evidence="13" type="ORF">EOI86_11575</name>
</gene>
<dbReference type="OrthoDB" id="9802377at2"/>
<comment type="function">
    <text evidence="1 11">Catalyzes the conversion of dihydroorotate to orotate with quinone as electron acceptor.</text>
</comment>
<dbReference type="InterPro" id="IPR005720">
    <property type="entry name" value="Dihydroorotate_DH_cat"/>
</dbReference>
<dbReference type="NCBIfam" id="NF003645">
    <property type="entry name" value="PRK05286.1-2"/>
    <property type="match status" value="1"/>
</dbReference>
<dbReference type="SUPFAM" id="SSF51395">
    <property type="entry name" value="FMN-linked oxidoreductases"/>
    <property type="match status" value="1"/>
</dbReference>
<feature type="binding site" evidence="11">
    <location>
        <position position="220"/>
    </location>
    <ligand>
        <name>FMN</name>
        <dbReference type="ChEBI" id="CHEBI:58210"/>
    </ligand>
</feature>
<dbReference type="GO" id="GO:0005886">
    <property type="term" value="C:plasma membrane"/>
    <property type="evidence" value="ECO:0007669"/>
    <property type="project" value="UniProtKB-SubCell"/>
</dbReference>
<dbReference type="PANTHER" id="PTHR48109">
    <property type="entry name" value="DIHYDROOROTATE DEHYDROGENASE (QUINONE), MITOCHONDRIAL-RELATED"/>
    <property type="match status" value="1"/>
</dbReference>
<sequence length="365" mass="38591">MMLFNMVIRPFLARLDPETAHRLTIRALKCGFGPTVRVADDPRLNIRVWGMDFPNPVGLAAGFDKNAEVFGPMGRIGLGFVEVGSVTPLAQPGNPRPRLFRLPSDRAVINRMGFNNEGADAARANLAQRASKTDRGAASGAIVGVNLGKNKTSEDAASDYSIGTAALSEFADYLVVNVSSPNTPGLRALQSTDELLRIVEAVKTAKRPGPKGVLPPVLVKVAPDLTDEDVADLSVFALSGRESGLVDGLIVSNTTIARPADLKDNAVAEETGGLSGRPLFERSTEVLRDFYRRTEGQVPLIGVGGVSSGADAYAKIRAGASLVQLYTALAYDGPDLVAAIKRDLLARMLADGFTRIGSAVGADHK</sequence>
<dbReference type="NCBIfam" id="NF003652">
    <property type="entry name" value="PRK05286.2-5"/>
    <property type="match status" value="1"/>
</dbReference>
<dbReference type="EC" id="1.3.5.2" evidence="11"/>
<name>A0A3S2Z827_9PROT</name>
<dbReference type="GO" id="GO:0005737">
    <property type="term" value="C:cytoplasm"/>
    <property type="evidence" value="ECO:0007669"/>
    <property type="project" value="InterPro"/>
</dbReference>
<keyword evidence="8 11" id="KW-0560">Oxidoreductase</keyword>
<feature type="binding site" evidence="11">
    <location>
        <position position="177"/>
    </location>
    <ligand>
        <name>substrate</name>
    </ligand>
</feature>
<feature type="binding site" evidence="11">
    <location>
        <begin position="110"/>
        <end position="114"/>
    </location>
    <ligand>
        <name>substrate</name>
    </ligand>
</feature>
<dbReference type="RefSeq" id="WP_127765368.1">
    <property type="nucleotide sequence ID" value="NZ_SADE01000002.1"/>
</dbReference>
<feature type="binding site" evidence="11">
    <location>
        <begin position="326"/>
        <end position="327"/>
    </location>
    <ligand>
        <name>FMN</name>
        <dbReference type="ChEBI" id="CHEBI:58210"/>
    </ligand>
</feature>
<evidence type="ECO:0000313" key="13">
    <source>
        <dbReference type="EMBL" id="RVU35891.1"/>
    </source>
</evidence>
<keyword evidence="11" id="KW-1003">Cell membrane</keyword>
<comment type="pathway">
    <text evidence="3 11">Pyrimidine metabolism; UMP biosynthesis via de novo pathway; orotate from (S)-dihydroorotate (quinone route): step 1/1.</text>
</comment>
<evidence type="ECO:0000313" key="14">
    <source>
        <dbReference type="Proteomes" id="UP000287447"/>
    </source>
</evidence>
<dbReference type="GO" id="GO:0006207">
    <property type="term" value="P:'de novo' pyrimidine nucleobase biosynthetic process"/>
    <property type="evidence" value="ECO:0007669"/>
    <property type="project" value="UniProtKB-UniRule"/>
</dbReference>
<feature type="binding site" evidence="11">
    <location>
        <position position="85"/>
    </location>
    <ligand>
        <name>FMN</name>
        <dbReference type="ChEBI" id="CHEBI:58210"/>
    </ligand>
</feature>
<dbReference type="GO" id="GO:0106430">
    <property type="term" value="F:dihydroorotate dehydrogenase (quinone) activity"/>
    <property type="evidence" value="ECO:0007669"/>
    <property type="project" value="UniProtKB-EC"/>
</dbReference>
<evidence type="ECO:0000256" key="4">
    <source>
        <dbReference type="ARBA" id="ARBA00005359"/>
    </source>
</evidence>
<evidence type="ECO:0000256" key="6">
    <source>
        <dbReference type="ARBA" id="ARBA00022643"/>
    </source>
</evidence>
<comment type="catalytic activity">
    <reaction evidence="10 11">
        <text>(S)-dihydroorotate + a quinone = orotate + a quinol</text>
        <dbReference type="Rhea" id="RHEA:30187"/>
        <dbReference type="ChEBI" id="CHEBI:24646"/>
        <dbReference type="ChEBI" id="CHEBI:30839"/>
        <dbReference type="ChEBI" id="CHEBI:30864"/>
        <dbReference type="ChEBI" id="CHEBI:132124"/>
        <dbReference type="EC" id="1.3.5.2"/>
    </reaction>
</comment>
<accession>A0A3S2Z827</accession>
<dbReference type="InterPro" id="IPR005719">
    <property type="entry name" value="Dihydroorotate_DH_2"/>
</dbReference>
<dbReference type="InterPro" id="IPR001295">
    <property type="entry name" value="Dihydroorotate_DH_CS"/>
</dbReference>
<feature type="binding site" evidence="11">
    <location>
        <position position="276"/>
    </location>
    <ligand>
        <name>FMN</name>
        <dbReference type="ChEBI" id="CHEBI:58210"/>
    </ligand>
</feature>
<dbReference type="CDD" id="cd04738">
    <property type="entry name" value="DHOD_2_like"/>
    <property type="match status" value="1"/>
</dbReference>